<gene>
    <name evidence="14" type="ORF">M6B38_239360</name>
</gene>
<evidence type="ECO:0000259" key="13">
    <source>
        <dbReference type="Pfam" id="PF25333"/>
    </source>
</evidence>
<evidence type="ECO:0000256" key="1">
    <source>
        <dbReference type="ARBA" id="ARBA00000900"/>
    </source>
</evidence>
<reference evidence="14" key="2">
    <citation type="submission" date="2023-04" db="EMBL/GenBank/DDBJ databases">
        <authorList>
            <person name="Bruccoleri R.E."/>
            <person name="Oakeley E.J."/>
            <person name="Faust A.-M."/>
            <person name="Dessus-Babus S."/>
            <person name="Altorfer M."/>
            <person name="Burckhardt D."/>
            <person name="Oertli M."/>
            <person name="Naumann U."/>
            <person name="Petersen F."/>
            <person name="Wong J."/>
        </authorList>
    </citation>
    <scope>NUCLEOTIDE SEQUENCE</scope>
    <source>
        <strain evidence="14">GSM-AAB239-AS_SAM_17_03QT</strain>
        <tissue evidence="14">Leaf</tissue>
    </source>
</reference>
<evidence type="ECO:0000256" key="2">
    <source>
        <dbReference type="ARBA" id="ARBA00004127"/>
    </source>
</evidence>
<feature type="domain" description="DUF2921" evidence="13">
    <location>
        <begin position="455"/>
        <end position="594"/>
    </location>
</feature>
<evidence type="ECO:0000256" key="4">
    <source>
        <dbReference type="ARBA" id="ARBA00012483"/>
    </source>
</evidence>
<evidence type="ECO:0000256" key="7">
    <source>
        <dbReference type="ARBA" id="ARBA00022786"/>
    </source>
</evidence>
<feature type="domain" description="DUF2921" evidence="13">
    <location>
        <begin position="271"/>
        <end position="406"/>
    </location>
</feature>
<dbReference type="AlphaFoldDB" id="A0AAX6DKW9"/>
<accession>A0AAX6DKW9</accession>
<protein>
    <recommendedName>
        <fullName evidence="4">RING-type E3 ubiquitin transferase</fullName>
        <ecNumber evidence="4">2.3.2.27</ecNumber>
    </recommendedName>
</protein>
<proteinExistence type="predicted"/>
<evidence type="ECO:0000256" key="9">
    <source>
        <dbReference type="ARBA" id="ARBA00023136"/>
    </source>
</evidence>
<organism evidence="14 15">
    <name type="scientific">Iris pallida</name>
    <name type="common">Sweet iris</name>
    <dbReference type="NCBI Taxonomy" id="29817"/>
    <lineage>
        <taxon>Eukaryota</taxon>
        <taxon>Viridiplantae</taxon>
        <taxon>Streptophyta</taxon>
        <taxon>Embryophyta</taxon>
        <taxon>Tracheophyta</taxon>
        <taxon>Spermatophyta</taxon>
        <taxon>Magnoliopsida</taxon>
        <taxon>Liliopsida</taxon>
        <taxon>Asparagales</taxon>
        <taxon>Iridaceae</taxon>
        <taxon>Iridoideae</taxon>
        <taxon>Irideae</taxon>
        <taxon>Iris</taxon>
    </lineage>
</organism>
<feature type="chain" id="PRO_5043623832" description="RING-type E3 ubiquitin transferase" evidence="11">
    <location>
        <begin position="31"/>
        <end position="900"/>
    </location>
</feature>
<evidence type="ECO:0000256" key="6">
    <source>
        <dbReference type="ARBA" id="ARBA00022692"/>
    </source>
</evidence>
<keyword evidence="5" id="KW-0808">Transferase</keyword>
<keyword evidence="15" id="KW-1185">Reference proteome</keyword>
<feature type="transmembrane region" description="Helical" evidence="10">
    <location>
        <begin position="650"/>
        <end position="674"/>
    </location>
</feature>
<feature type="signal peptide" evidence="11">
    <location>
        <begin position="1"/>
        <end position="30"/>
    </location>
</feature>
<dbReference type="PANTHER" id="PTHR33389:SF18">
    <property type="entry name" value="OS01G0677900 PROTEIN"/>
    <property type="match status" value="1"/>
</dbReference>
<evidence type="ECO:0000256" key="11">
    <source>
        <dbReference type="SAM" id="SignalP"/>
    </source>
</evidence>
<evidence type="ECO:0000256" key="3">
    <source>
        <dbReference type="ARBA" id="ARBA00004906"/>
    </source>
</evidence>
<dbReference type="EC" id="2.3.2.27" evidence="4"/>
<feature type="transmembrane region" description="Helical" evidence="10">
    <location>
        <begin position="694"/>
        <end position="715"/>
    </location>
</feature>
<dbReference type="Pfam" id="PF11145">
    <property type="entry name" value="DUF2921"/>
    <property type="match status" value="1"/>
</dbReference>
<dbReference type="Proteomes" id="UP001140949">
    <property type="component" value="Unassembled WGS sequence"/>
</dbReference>
<keyword evidence="11" id="KW-0732">Signal</keyword>
<evidence type="ECO:0000313" key="15">
    <source>
        <dbReference type="Proteomes" id="UP001140949"/>
    </source>
</evidence>
<dbReference type="GO" id="GO:0061630">
    <property type="term" value="F:ubiquitin protein ligase activity"/>
    <property type="evidence" value="ECO:0007669"/>
    <property type="project" value="UniProtKB-EC"/>
</dbReference>
<sequence length="900" mass="100256">MAPPPNSRVRIRVSPTLLFLFFSTLLSTSATKISYSDHCSSFVPSSPPTDLLPTHSSVTSFFQIDGGQYSGGDQIFGADPNSTLSVPRSLSFHPRSVRETLAPGTLSLTGILTFHGGGIRVAGAPGRSLRFAQIRPRRPRTFNRVGRAMFGLSGFWSEPAGRLCMVGGGFGRSSEGRSLDLSAVFKLNYPNVSNIWSAIVSGTIESLDDRTSVNYFDPVKLLVYTEKNYEFTKVPDAIRSCSVVKIRDEPLGFGNGSFCDYVGFHMMQTYRLEYKADCSGGSCGPFDRRLGFSPSFMSLYRIRCLEDGRLRMSMAFSMQRKYRDNGIFEPGKTLVGEGAWDGEKKRLCVVACRVADANGSSTVSDCTIGLSLWFPSVLSIEHRSTISGQIWSYRDKNDSGYFDMVSFVNLDTRLLRSYHGLKYKYTKLDLVNSSCVQGDASSVRRKRFPDVKKAGDMSFSIFVKDAGGNISWGYAGLLFVGETLYGSSLYGRFSGTQIPVPALVDDDPRCWHVSYYVRYGNESNNPTEISAEGTYDVETGMLIMVGCRQVGSSLDCGILINIQLAPLNPEEGEYSKGKISSTRENSDPLFFKPLEISVRGMYRTQAAENIRWMNIEIAMVLLSFTLSCIFIGLQLYHIKKHPDVLPSISITMLVILTLGHMLPLVLNFEALFFKNHSRKISLVQSGGWLEVNEVVVMVITMVAFLLQSRLLQVAWSARSADERKQGLWNAERKSIVLCLPIYIVGGLITLFIHFGSFGTKQKRLHYSSSDFHSLWEDLFSYAGLILDCFLFPQFLLNIFCNSKDKSLAPAFYGGTTVVRSLPHVYDAYRAHHYIPHLRYSYIYASQNGDIYSSAWDIIIPCAGMLFGVLIFLQQRFGGALILPKKIRESGGYEMVPVVGH</sequence>
<feature type="domain" description="DUF2921" evidence="13">
    <location>
        <begin position="35"/>
        <end position="219"/>
    </location>
</feature>
<comment type="catalytic activity">
    <reaction evidence="1">
        <text>S-ubiquitinyl-[E2 ubiquitin-conjugating enzyme]-L-cysteine + [acceptor protein]-L-lysine = [E2 ubiquitin-conjugating enzyme]-L-cysteine + N(6)-ubiquitinyl-[acceptor protein]-L-lysine.</text>
        <dbReference type="EC" id="2.3.2.27"/>
    </reaction>
</comment>
<keyword evidence="8 10" id="KW-1133">Transmembrane helix</keyword>
<keyword evidence="7" id="KW-0833">Ubl conjugation pathway</keyword>
<dbReference type="InterPro" id="IPR021319">
    <property type="entry name" value="DUF2921"/>
</dbReference>
<name>A0AAX6DKW9_IRIPA</name>
<evidence type="ECO:0000256" key="5">
    <source>
        <dbReference type="ARBA" id="ARBA00022679"/>
    </source>
</evidence>
<dbReference type="Pfam" id="PF25333">
    <property type="entry name" value="DUF2921_N"/>
    <property type="match status" value="3"/>
</dbReference>
<reference evidence="14" key="1">
    <citation type="journal article" date="2023" name="GigaByte">
        <title>Genome assembly of the bearded iris, Iris pallida Lam.</title>
        <authorList>
            <person name="Bruccoleri R.E."/>
            <person name="Oakeley E.J."/>
            <person name="Faust A.M.E."/>
            <person name="Altorfer M."/>
            <person name="Dessus-Babus S."/>
            <person name="Burckhardt D."/>
            <person name="Oertli M."/>
            <person name="Naumann U."/>
            <person name="Petersen F."/>
            <person name="Wong J."/>
        </authorList>
    </citation>
    <scope>NUCLEOTIDE SEQUENCE</scope>
    <source>
        <strain evidence="14">GSM-AAB239-AS_SAM_17_03QT</strain>
    </source>
</reference>
<comment type="subcellular location">
    <subcellularLocation>
        <location evidence="2">Endomembrane system</location>
        <topology evidence="2">Multi-pass membrane protein</topology>
    </subcellularLocation>
</comment>
<evidence type="ECO:0000256" key="10">
    <source>
        <dbReference type="SAM" id="Phobius"/>
    </source>
</evidence>
<evidence type="ECO:0000313" key="14">
    <source>
        <dbReference type="EMBL" id="KAJ6792406.1"/>
    </source>
</evidence>
<comment type="pathway">
    <text evidence="3">Protein modification; protein ubiquitination.</text>
</comment>
<dbReference type="PANTHER" id="PTHR33389">
    <property type="entry name" value="FAMILY PROTEIN, PUTATIVE (DUF2921)-RELATED"/>
    <property type="match status" value="1"/>
</dbReference>
<comment type="caution">
    <text evidence="14">The sequence shown here is derived from an EMBL/GenBank/DDBJ whole genome shotgun (WGS) entry which is preliminary data.</text>
</comment>
<keyword evidence="9 10" id="KW-0472">Membrane</keyword>
<dbReference type="GO" id="GO:0012505">
    <property type="term" value="C:endomembrane system"/>
    <property type="evidence" value="ECO:0007669"/>
    <property type="project" value="UniProtKB-SubCell"/>
</dbReference>
<dbReference type="EMBL" id="JANAVB010043618">
    <property type="protein sequence ID" value="KAJ6792406.1"/>
    <property type="molecule type" value="Genomic_DNA"/>
</dbReference>
<feature type="transmembrane region" description="Helical" evidence="10">
    <location>
        <begin position="617"/>
        <end position="638"/>
    </location>
</feature>
<evidence type="ECO:0000259" key="12">
    <source>
        <dbReference type="Pfam" id="PF11145"/>
    </source>
</evidence>
<evidence type="ECO:0000256" key="8">
    <source>
        <dbReference type="ARBA" id="ARBA00022989"/>
    </source>
</evidence>
<feature type="transmembrane region" description="Helical" evidence="10">
    <location>
        <begin position="778"/>
        <end position="799"/>
    </location>
</feature>
<dbReference type="InterPro" id="IPR057425">
    <property type="entry name" value="DUF2921_N"/>
</dbReference>
<feature type="transmembrane region" description="Helical" evidence="10">
    <location>
        <begin position="735"/>
        <end position="758"/>
    </location>
</feature>
<feature type="domain" description="SWEET-like" evidence="12">
    <location>
        <begin position="609"/>
        <end position="885"/>
    </location>
</feature>
<keyword evidence="6 10" id="KW-0812">Transmembrane</keyword>